<name>A0A1M6RK62_9FIRM</name>
<accession>A0A1M6RK62</accession>
<feature type="transmembrane region" description="Helical" evidence="1">
    <location>
        <begin position="148"/>
        <end position="169"/>
    </location>
</feature>
<keyword evidence="1" id="KW-0472">Membrane</keyword>
<feature type="transmembrane region" description="Helical" evidence="1">
    <location>
        <begin position="31"/>
        <end position="51"/>
    </location>
</feature>
<sequence length="322" mass="38155">MLFVLRYVCTLIEKFVVWIYNNYIQFEFDKIYGAFFVINYMILFLFINSNSIVSRTIKGSLCVIQASLLILILYKILVNKNEFKLRKYLKHMAIWSGAALFVTVFSIIFLIDIVPTINIWLQYLMYIQVFVVLYYCYRCIINRFIRHWISYSIYFFILPVISLFVWVLIGDSASRIFGMPILTSSIIMGYMTIILTILIFNLEIYWAPKEVRNEVKVAVYLILAVYSTVSYCFFISDYLSEPIYNFLQPYSKEIIKEVGKFSKEMIRNGIEEIIKWTTIPYLVGAVFGCFSLELIDRNENVKSQKEKINNEEYYYSQVKDGY</sequence>
<dbReference type="Proteomes" id="UP000242497">
    <property type="component" value="Unassembled WGS sequence"/>
</dbReference>
<feature type="transmembrane region" description="Helical" evidence="1">
    <location>
        <begin position="117"/>
        <end position="136"/>
    </location>
</feature>
<keyword evidence="1" id="KW-1133">Transmembrane helix</keyword>
<evidence type="ECO:0000313" key="2">
    <source>
        <dbReference type="EMBL" id="SHK32748.1"/>
    </source>
</evidence>
<feature type="transmembrane region" description="Helical" evidence="1">
    <location>
        <begin position="89"/>
        <end position="111"/>
    </location>
</feature>
<keyword evidence="3" id="KW-1185">Reference proteome</keyword>
<protein>
    <submittedName>
        <fullName evidence="2">Uncharacterized protein</fullName>
    </submittedName>
</protein>
<feature type="transmembrane region" description="Helical" evidence="1">
    <location>
        <begin position="57"/>
        <end position="77"/>
    </location>
</feature>
<gene>
    <name evidence="2" type="ORF">SAMN02744037_02128</name>
</gene>
<evidence type="ECO:0000313" key="3">
    <source>
        <dbReference type="Proteomes" id="UP000242497"/>
    </source>
</evidence>
<dbReference type="EMBL" id="FRAE01000058">
    <property type="protein sequence ID" value="SHK32748.1"/>
    <property type="molecule type" value="Genomic_DNA"/>
</dbReference>
<evidence type="ECO:0000256" key="1">
    <source>
        <dbReference type="SAM" id="Phobius"/>
    </source>
</evidence>
<dbReference type="STRING" id="1123349.SAMN02744037_02128"/>
<feature type="transmembrane region" description="Helical" evidence="1">
    <location>
        <begin position="181"/>
        <end position="205"/>
    </location>
</feature>
<feature type="transmembrane region" description="Helical" evidence="1">
    <location>
        <begin position="217"/>
        <end position="236"/>
    </location>
</feature>
<organism evidence="2 3">
    <name type="scientific">Tepidibacter formicigenes DSM 15518</name>
    <dbReference type="NCBI Taxonomy" id="1123349"/>
    <lineage>
        <taxon>Bacteria</taxon>
        <taxon>Bacillati</taxon>
        <taxon>Bacillota</taxon>
        <taxon>Clostridia</taxon>
        <taxon>Peptostreptococcales</taxon>
        <taxon>Peptostreptococcaceae</taxon>
        <taxon>Tepidibacter</taxon>
    </lineage>
</organism>
<feature type="transmembrane region" description="Helical" evidence="1">
    <location>
        <begin position="273"/>
        <end position="295"/>
    </location>
</feature>
<keyword evidence="1" id="KW-0812">Transmembrane</keyword>
<proteinExistence type="predicted"/>
<reference evidence="3" key="1">
    <citation type="submission" date="2016-11" db="EMBL/GenBank/DDBJ databases">
        <authorList>
            <person name="Varghese N."/>
            <person name="Submissions S."/>
        </authorList>
    </citation>
    <scope>NUCLEOTIDE SEQUENCE [LARGE SCALE GENOMIC DNA]</scope>
    <source>
        <strain evidence="3">DSM 15518</strain>
    </source>
</reference>
<dbReference type="AlphaFoldDB" id="A0A1M6RK62"/>